<protein>
    <submittedName>
        <fullName evidence="1">Uncharacterized protein</fullName>
    </submittedName>
</protein>
<evidence type="ECO:0000313" key="2">
    <source>
        <dbReference type="Proteomes" id="UP000063699"/>
    </source>
</evidence>
<reference evidence="1 2" key="1">
    <citation type="submission" date="2015-07" db="EMBL/GenBank/DDBJ databases">
        <title>Genome sequencing of Kibdelosporangium phytohabitans.</title>
        <authorList>
            <person name="Qin S."/>
            <person name="Xing K."/>
        </authorList>
    </citation>
    <scope>NUCLEOTIDE SEQUENCE [LARGE SCALE GENOMIC DNA]</scope>
    <source>
        <strain evidence="1 2">KLBMP1111</strain>
    </source>
</reference>
<dbReference type="EMBL" id="CP012752">
    <property type="protein sequence ID" value="ALG08188.1"/>
    <property type="molecule type" value="Genomic_DNA"/>
</dbReference>
<dbReference type="Proteomes" id="UP000063699">
    <property type="component" value="Chromosome"/>
</dbReference>
<dbReference type="AlphaFoldDB" id="A0A0N9HMU1"/>
<name>A0A0N9HMU1_9PSEU</name>
<dbReference type="RefSeq" id="WP_054290095.1">
    <property type="nucleotide sequence ID" value="NZ_CP012752.1"/>
</dbReference>
<evidence type="ECO:0000313" key="1">
    <source>
        <dbReference type="EMBL" id="ALG08188.1"/>
    </source>
</evidence>
<dbReference type="OrthoDB" id="4216257at2"/>
<keyword evidence="2" id="KW-1185">Reference proteome</keyword>
<sequence length="214" mass="23342">MIPTYDAAPRIQVQPAVLKVLTPRRVVEGFSVVRDYEPQVDITWEEAVECLDAEAKWLDRAAASRDAEQFDELLYSAAEQEAGGGPDDLFRGMDVGVAGLVFVLSAAGYATCYSCRGHAGIMTGRVPQVRLATEPDRLELLVGYAERAECGLQTDGDGLVNAYASTVLGLHKLARLISDDRAVFEAMENPSWLAPALASRDEDFEWNDDDDPSS</sequence>
<accession>A0A0N9HMU1</accession>
<dbReference type="KEGG" id="kphy:AOZ06_15850"/>
<proteinExistence type="predicted"/>
<organism evidence="1 2">
    <name type="scientific">Kibdelosporangium phytohabitans</name>
    <dbReference type="NCBI Taxonomy" id="860235"/>
    <lineage>
        <taxon>Bacteria</taxon>
        <taxon>Bacillati</taxon>
        <taxon>Actinomycetota</taxon>
        <taxon>Actinomycetes</taxon>
        <taxon>Pseudonocardiales</taxon>
        <taxon>Pseudonocardiaceae</taxon>
        <taxon>Kibdelosporangium</taxon>
    </lineage>
</organism>
<gene>
    <name evidence="1" type="ORF">AOZ06_15850</name>
</gene>